<reference evidence="1" key="2">
    <citation type="submission" date="2021-02" db="EMBL/GenBank/DDBJ databases">
        <authorList>
            <person name="Kimball J.A."/>
            <person name="Haas M.W."/>
            <person name="Macchietto M."/>
            <person name="Kono T."/>
            <person name="Duquette J."/>
            <person name="Shao M."/>
        </authorList>
    </citation>
    <scope>NUCLEOTIDE SEQUENCE</scope>
    <source>
        <tissue evidence="1">Fresh leaf tissue</tissue>
    </source>
</reference>
<comment type="caution">
    <text evidence="1">The sequence shown here is derived from an EMBL/GenBank/DDBJ whole genome shotgun (WGS) entry which is preliminary data.</text>
</comment>
<accession>A0A8J5T2S7</accession>
<dbReference type="EMBL" id="JAAALK010000283">
    <property type="protein sequence ID" value="KAG8076987.1"/>
    <property type="molecule type" value="Genomic_DNA"/>
</dbReference>
<evidence type="ECO:0000313" key="2">
    <source>
        <dbReference type="Proteomes" id="UP000729402"/>
    </source>
</evidence>
<sequence length="108" mass="11986">MSLIPRSGTPCLTEPVASLVLWRPLSRTADPRNGLQGCRWLYVVLEEAPGPYPAHWLLYRTNRPVMVLSPVRSPPDAAGSSCAADDRPPCNQQNLNAIMLLQGKKSWY</sequence>
<name>A0A8J5T2S7_ZIZPA</name>
<organism evidence="1 2">
    <name type="scientific">Zizania palustris</name>
    <name type="common">Northern wild rice</name>
    <dbReference type="NCBI Taxonomy" id="103762"/>
    <lineage>
        <taxon>Eukaryota</taxon>
        <taxon>Viridiplantae</taxon>
        <taxon>Streptophyta</taxon>
        <taxon>Embryophyta</taxon>
        <taxon>Tracheophyta</taxon>
        <taxon>Spermatophyta</taxon>
        <taxon>Magnoliopsida</taxon>
        <taxon>Liliopsida</taxon>
        <taxon>Poales</taxon>
        <taxon>Poaceae</taxon>
        <taxon>BOP clade</taxon>
        <taxon>Oryzoideae</taxon>
        <taxon>Oryzeae</taxon>
        <taxon>Zizaniinae</taxon>
        <taxon>Zizania</taxon>
    </lineage>
</organism>
<keyword evidence="2" id="KW-1185">Reference proteome</keyword>
<proteinExistence type="predicted"/>
<dbReference type="AlphaFoldDB" id="A0A8J5T2S7"/>
<dbReference type="Proteomes" id="UP000729402">
    <property type="component" value="Unassembled WGS sequence"/>
</dbReference>
<gene>
    <name evidence="1" type="ORF">GUJ93_ZPchr0006g40624</name>
</gene>
<evidence type="ECO:0000313" key="1">
    <source>
        <dbReference type="EMBL" id="KAG8076987.1"/>
    </source>
</evidence>
<protein>
    <submittedName>
        <fullName evidence="1">Uncharacterized protein</fullName>
    </submittedName>
</protein>
<reference evidence="1" key="1">
    <citation type="journal article" date="2021" name="bioRxiv">
        <title>Whole Genome Assembly and Annotation of Northern Wild Rice, Zizania palustris L., Supports a Whole Genome Duplication in the Zizania Genus.</title>
        <authorList>
            <person name="Haas M."/>
            <person name="Kono T."/>
            <person name="Macchietto M."/>
            <person name="Millas R."/>
            <person name="McGilp L."/>
            <person name="Shao M."/>
            <person name="Duquette J."/>
            <person name="Hirsch C.N."/>
            <person name="Kimball J."/>
        </authorList>
    </citation>
    <scope>NUCLEOTIDE SEQUENCE</scope>
    <source>
        <tissue evidence="1">Fresh leaf tissue</tissue>
    </source>
</reference>